<dbReference type="InterPro" id="IPR049449">
    <property type="entry name" value="TesB_ACOT8-like_N"/>
</dbReference>
<sequence length="435" mass="49303">MAKEEVFEFLGNVPLLQRLPGSSVRKISELVIPKYYEPREYVVREGERGDGLYFIWEGEAEVVGSVSADDHREFQLKRYDYFGFGLSNEVHHADVIALTKLSCLVLPHEHSALLQPKSIWSAEKSVDTCSPVEHILHLEPIEVDIFRGITPPDAPKFGKVFGGQIVGQALAAASKSVDCLKVVHSLHVYFLLVGDFNIPIIYQVSRLRDGKSFATRKVDAIQKGNVIFTLLASFHKEELGFQHQEVHISSVPTPDKLLSLEELRELRLTDPRLPRTYRNKVAAVEFIPWPIEIRFCEPRASTNQTKSPPSLRYWFRARGKLSDDQALHRCVVAYTSDLIFLQVSLNPNRRKGMKARAVSLDHSMWFHRPVRADDWVLFVIFSPTSFNARGYVTGQMFNQKGEVFPFGNSQLLVSVVQEGLMREVISANSAIKSNL</sequence>
<reference evidence="10 11" key="1">
    <citation type="submission" date="2019-04" db="EMBL/GenBank/DDBJ databases">
        <title>An improved genome assembly and genetic linkage map for asparagus bean, Vigna unguiculata ssp. sesquipedialis.</title>
        <authorList>
            <person name="Xia Q."/>
            <person name="Zhang R."/>
            <person name="Dong Y."/>
        </authorList>
    </citation>
    <scope>NUCLEOTIDE SEQUENCE [LARGE SCALE GENOMIC DNA]</scope>
    <source>
        <tissue evidence="10">Leaf</tissue>
    </source>
</reference>
<dbReference type="GO" id="GO:0006637">
    <property type="term" value="P:acyl-CoA metabolic process"/>
    <property type="evidence" value="ECO:0007669"/>
    <property type="project" value="InterPro"/>
</dbReference>
<comment type="similarity">
    <text evidence="3">Belongs to the C/M/P thioester hydrolase family.</text>
</comment>
<keyword evidence="5 10" id="KW-0378">Hydrolase</keyword>
<evidence type="ECO:0000256" key="4">
    <source>
        <dbReference type="ARBA" id="ARBA00011881"/>
    </source>
</evidence>
<dbReference type="GO" id="GO:0005782">
    <property type="term" value="C:peroxisomal matrix"/>
    <property type="evidence" value="ECO:0007669"/>
    <property type="project" value="UniProtKB-SubCell"/>
</dbReference>
<dbReference type="GO" id="GO:0047617">
    <property type="term" value="F:fatty acyl-CoA hydrolase activity"/>
    <property type="evidence" value="ECO:0007669"/>
    <property type="project" value="UniProtKB-EC"/>
</dbReference>
<dbReference type="InterPro" id="IPR025652">
    <property type="entry name" value="TesB_C"/>
</dbReference>
<dbReference type="Gene3D" id="2.40.160.210">
    <property type="entry name" value="Acyl-CoA thioesterase, double hotdog domain"/>
    <property type="match status" value="1"/>
</dbReference>
<name>A0A4D6NJI3_VIGUN</name>
<dbReference type="PANTHER" id="PTHR11066">
    <property type="entry name" value="ACYL-COA THIOESTERASE"/>
    <property type="match status" value="1"/>
</dbReference>
<evidence type="ECO:0000256" key="7">
    <source>
        <dbReference type="ARBA" id="ARBA00035880"/>
    </source>
</evidence>
<dbReference type="FunFam" id="2.40.160.210:FF:000003">
    <property type="entry name" value="Acyl-CoA thioesterase II"/>
    <property type="match status" value="1"/>
</dbReference>
<dbReference type="AlphaFoldDB" id="A0A4D6NJI3"/>
<evidence type="ECO:0000313" key="10">
    <source>
        <dbReference type="EMBL" id="QCE12305.1"/>
    </source>
</evidence>
<organism evidence="10 11">
    <name type="scientific">Vigna unguiculata</name>
    <name type="common">Cowpea</name>
    <dbReference type="NCBI Taxonomy" id="3917"/>
    <lineage>
        <taxon>Eukaryota</taxon>
        <taxon>Viridiplantae</taxon>
        <taxon>Streptophyta</taxon>
        <taxon>Embryophyta</taxon>
        <taxon>Tracheophyta</taxon>
        <taxon>Spermatophyta</taxon>
        <taxon>Magnoliopsida</taxon>
        <taxon>eudicotyledons</taxon>
        <taxon>Gunneridae</taxon>
        <taxon>Pentapetalae</taxon>
        <taxon>rosids</taxon>
        <taxon>fabids</taxon>
        <taxon>Fabales</taxon>
        <taxon>Fabaceae</taxon>
        <taxon>Papilionoideae</taxon>
        <taxon>50 kb inversion clade</taxon>
        <taxon>NPAAA clade</taxon>
        <taxon>indigoferoid/millettioid clade</taxon>
        <taxon>Phaseoleae</taxon>
        <taxon>Vigna</taxon>
    </lineage>
</organism>
<feature type="domain" description="Cyclic nucleotide-binding" evidence="9">
    <location>
        <begin position="15"/>
        <end position="83"/>
    </location>
</feature>
<dbReference type="Pfam" id="PF13622">
    <property type="entry name" value="4HBT_3"/>
    <property type="match status" value="1"/>
</dbReference>
<evidence type="ECO:0000256" key="3">
    <source>
        <dbReference type="ARBA" id="ARBA00006538"/>
    </source>
</evidence>
<dbReference type="FunFam" id="2.60.120.10:FF:000109">
    <property type="entry name" value="Acyl-CoA thioesterase II"/>
    <property type="match status" value="1"/>
</dbReference>
<dbReference type="InterPro" id="IPR014710">
    <property type="entry name" value="RmlC-like_jellyroll"/>
</dbReference>
<dbReference type="InterPro" id="IPR003703">
    <property type="entry name" value="Acyl_CoA_thio"/>
</dbReference>
<comment type="pathway">
    <text evidence="2">Lipid metabolism; fatty acid metabolism.</text>
</comment>
<dbReference type="SMART" id="SM00100">
    <property type="entry name" value="cNMP"/>
    <property type="match status" value="1"/>
</dbReference>
<evidence type="ECO:0000256" key="8">
    <source>
        <dbReference type="ARBA" id="ARBA00038894"/>
    </source>
</evidence>
<accession>A0A4D6NJI3</accession>
<comment type="subcellular location">
    <subcellularLocation>
        <location evidence="1">Peroxisome matrix</location>
    </subcellularLocation>
</comment>
<dbReference type="CDD" id="cd03445">
    <property type="entry name" value="Thioesterase_II_repeat2"/>
    <property type="match status" value="1"/>
</dbReference>
<dbReference type="SUPFAM" id="SSF54637">
    <property type="entry name" value="Thioesterase/thiol ester dehydrase-isomerase"/>
    <property type="match status" value="2"/>
</dbReference>
<dbReference type="CDD" id="cd03444">
    <property type="entry name" value="Thioesterase_II_repeat1"/>
    <property type="match status" value="1"/>
</dbReference>
<dbReference type="Gene3D" id="2.60.120.10">
    <property type="entry name" value="Jelly Rolls"/>
    <property type="match status" value="1"/>
</dbReference>
<evidence type="ECO:0000259" key="9">
    <source>
        <dbReference type="PROSITE" id="PS50042"/>
    </source>
</evidence>
<dbReference type="InterPro" id="IPR042171">
    <property type="entry name" value="Acyl-CoA_hotdog"/>
</dbReference>
<evidence type="ECO:0000256" key="1">
    <source>
        <dbReference type="ARBA" id="ARBA00004253"/>
    </source>
</evidence>
<dbReference type="Pfam" id="PF02551">
    <property type="entry name" value="Acyl_CoA_thio"/>
    <property type="match status" value="1"/>
</dbReference>
<dbReference type="PROSITE" id="PS00888">
    <property type="entry name" value="CNMP_BINDING_1"/>
    <property type="match status" value="1"/>
</dbReference>
<dbReference type="EC" id="3.1.2.20" evidence="8"/>
<comment type="subunit">
    <text evidence="4">Homotetramer.</text>
</comment>
<dbReference type="PROSITE" id="PS50042">
    <property type="entry name" value="CNMP_BINDING_3"/>
    <property type="match status" value="1"/>
</dbReference>
<evidence type="ECO:0000256" key="2">
    <source>
        <dbReference type="ARBA" id="ARBA00004872"/>
    </source>
</evidence>
<dbReference type="Pfam" id="PF00027">
    <property type="entry name" value="cNMP_binding"/>
    <property type="match status" value="1"/>
</dbReference>
<evidence type="ECO:0000256" key="6">
    <source>
        <dbReference type="ARBA" id="ARBA00023098"/>
    </source>
</evidence>
<dbReference type="Proteomes" id="UP000501690">
    <property type="component" value="Linkage Group LG10"/>
</dbReference>
<dbReference type="CDD" id="cd00038">
    <property type="entry name" value="CAP_ED"/>
    <property type="match status" value="1"/>
</dbReference>
<dbReference type="InterPro" id="IPR018490">
    <property type="entry name" value="cNMP-bd_dom_sf"/>
</dbReference>
<comment type="catalytic activity">
    <reaction evidence="7">
        <text>a fatty acyl-CoA + H2O = a fatty acid + CoA + H(+)</text>
        <dbReference type="Rhea" id="RHEA:16781"/>
        <dbReference type="ChEBI" id="CHEBI:15377"/>
        <dbReference type="ChEBI" id="CHEBI:15378"/>
        <dbReference type="ChEBI" id="CHEBI:28868"/>
        <dbReference type="ChEBI" id="CHEBI:57287"/>
        <dbReference type="ChEBI" id="CHEBI:77636"/>
        <dbReference type="EC" id="3.1.2.20"/>
    </reaction>
</comment>
<keyword evidence="11" id="KW-1185">Reference proteome</keyword>
<protein>
    <recommendedName>
        <fullName evidence="8">acyl-CoA hydrolase</fullName>
        <ecNumber evidence="8">3.1.2.20</ecNumber>
    </recommendedName>
</protein>
<gene>
    <name evidence="10" type="ORF">DEO72_LG10g3547</name>
</gene>
<proteinExistence type="inferred from homology"/>
<dbReference type="GO" id="GO:0009062">
    <property type="term" value="P:fatty acid catabolic process"/>
    <property type="evidence" value="ECO:0007669"/>
    <property type="project" value="TreeGrafter"/>
</dbReference>
<dbReference type="InterPro" id="IPR029069">
    <property type="entry name" value="HotDog_dom_sf"/>
</dbReference>
<dbReference type="EMBL" id="CP039354">
    <property type="protein sequence ID" value="QCE12305.1"/>
    <property type="molecule type" value="Genomic_DNA"/>
</dbReference>
<keyword evidence="6" id="KW-0443">Lipid metabolism</keyword>
<evidence type="ECO:0000313" key="11">
    <source>
        <dbReference type="Proteomes" id="UP000501690"/>
    </source>
</evidence>
<dbReference type="InterPro" id="IPR000595">
    <property type="entry name" value="cNMP-bd_dom"/>
</dbReference>
<evidence type="ECO:0000256" key="5">
    <source>
        <dbReference type="ARBA" id="ARBA00022801"/>
    </source>
</evidence>
<dbReference type="InterPro" id="IPR018488">
    <property type="entry name" value="cNMP-bd_CS"/>
</dbReference>
<dbReference type="SUPFAM" id="SSF51206">
    <property type="entry name" value="cAMP-binding domain-like"/>
    <property type="match status" value="1"/>
</dbReference>
<dbReference type="PANTHER" id="PTHR11066:SF34">
    <property type="entry name" value="ACYL-COENZYME A THIOESTERASE 8"/>
    <property type="match status" value="1"/>
</dbReference>